<evidence type="ECO:0000259" key="4">
    <source>
        <dbReference type="Pfam" id="PF01095"/>
    </source>
</evidence>
<evidence type="ECO:0000313" key="5">
    <source>
        <dbReference type="EMBL" id="KAK3198261.1"/>
    </source>
</evidence>
<keyword evidence="6" id="KW-1185">Reference proteome</keyword>
<evidence type="ECO:0000256" key="1">
    <source>
        <dbReference type="ARBA" id="ARBA00005184"/>
    </source>
</evidence>
<feature type="domain" description="Pectinesterase catalytic" evidence="4">
    <location>
        <begin position="11"/>
        <end position="77"/>
    </location>
</feature>
<dbReference type="InterPro" id="IPR011050">
    <property type="entry name" value="Pectin_lyase_fold/virulence"/>
</dbReference>
<dbReference type="PANTHER" id="PTHR31707">
    <property type="entry name" value="PECTINESTERASE"/>
    <property type="match status" value="1"/>
</dbReference>
<accession>A0AAE0A1K3</accession>
<protein>
    <recommendedName>
        <fullName evidence="4">Pectinesterase catalytic domain-containing protein</fullName>
    </recommendedName>
</protein>
<dbReference type="InterPro" id="IPR000070">
    <property type="entry name" value="Pectinesterase_cat"/>
</dbReference>
<gene>
    <name evidence="5" type="ORF">Dsin_021676</name>
</gene>
<keyword evidence="2" id="KW-0378">Hydrolase</keyword>
<dbReference type="GO" id="GO:0042545">
    <property type="term" value="P:cell wall modification"/>
    <property type="evidence" value="ECO:0007669"/>
    <property type="project" value="InterPro"/>
</dbReference>
<dbReference type="AlphaFoldDB" id="A0AAE0A1K3"/>
<comment type="pathway">
    <text evidence="1">Glycan metabolism; pectin degradation; 2-dehydro-3-deoxy-D-gluconate from pectin: step 1/5.</text>
</comment>
<dbReference type="Gene3D" id="2.160.20.10">
    <property type="entry name" value="Single-stranded right-handed beta-helix, Pectin lyase-like"/>
    <property type="match status" value="1"/>
</dbReference>
<dbReference type="EMBL" id="JANJYJ010000007">
    <property type="protein sequence ID" value="KAK3198261.1"/>
    <property type="molecule type" value="Genomic_DNA"/>
</dbReference>
<dbReference type="InterPro" id="IPR012334">
    <property type="entry name" value="Pectin_lyas_fold"/>
</dbReference>
<evidence type="ECO:0000313" key="6">
    <source>
        <dbReference type="Proteomes" id="UP001281410"/>
    </source>
</evidence>
<sequence>MLVTVSVQWPNVTVVVDRTGDYRSIVEAVGVIPNNSDSMFFIYIKAGNYTENVYIGIEKRNVVMSGDGIGKTNIIFSCSNSTGFVID</sequence>
<dbReference type="SUPFAM" id="SSF51126">
    <property type="entry name" value="Pectin lyase-like"/>
    <property type="match status" value="1"/>
</dbReference>
<reference evidence="5" key="1">
    <citation type="journal article" date="2023" name="Plant J.">
        <title>Genome sequences and population genomics provide insights into the demographic history, inbreeding, and mutation load of two 'living fossil' tree species of Dipteronia.</title>
        <authorList>
            <person name="Feng Y."/>
            <person name="Comes H.P."/>
            <person name="Chen J."/>
            <person name="Zhu S."/>
            <person name="Lu R."/>
            <person name="Zhang X."/>
            <person name="Li P."/>
            <person name="Qiu J."/>
            <person name="Olsen K.M."/>
            <person name="Qiu Y."/>
        </authorList>
    </citation>
    <scope>NUCLEOTIDE SEQUENCE</scope>
    <source>
        <strain evidence="5">NBL</strain>
    </source>
</reference>
<evidence type="ECO:0000256" key="3">
    <source>
        <dbReference type="ARBA" id="ARBA00023085"/>
    </source>
</evidence>
<keyword evidence="3" id="KW-0063">Aspartyl esterase</keyword>
<dbReference type="Pfam" id="PF01095">
    <property type="entry name" value="Pectinesterase"/>
    <property type="match status" value="1"/>
</dbReference>
<dbReference type="Proteomes" id="UP001281410">
    <property type="component" value="Unassembled WGS sequence"/>
</dbReference>
<name>A0AAE0A1K3_9ROSI</name>
<comment type="caution">
    <text evidence="5">The sequence shown here is derived from an EMBL/GenBank/DDBJ whole genome shotgun (WGS) entry which is preliminary data.</text>
</comment>
<proteinExistence type="predicted"/>
<dbReference type="GO" id="GO:0030599">
    <property type="term" value="F:pectinesterase activity"/>
    <property type="evidence" value="ECO:0007669"/>
    <property type="project" value="InterPro"/>
</dbReference>
<evidence type="ECO:0000256" key="2">
    <source>
        <dbReference type="ARBA" id="ARBA00022801"/>
    </source>
</evidence>
<organism evidence="5 6">
    <name type="scientific">Dipteronia sinensis</name>
    <dbReference type="NCBI Taxonomy" id="43782"/>
    <lineage>
        <taxon>Eukaryota</taxon>
        <taxon>Viridiplantae</taxon>
        <taxon>Streptophyta</taxon>
        <taxon>Embryophyta</taxon>
        <taxon>Tracheophyta</taxon>
        <taxon>Spermatophyta</taxon>
        <taxon>Magnoliopsida</taxon>
        <taxon>eudicotyledons</taxon>
        <taxon>Gunneridae</taxon>
        <taxon>Pentapetalae</taxon>
        <taxon>rosids</taxon>
        <taxon>malvids</taxon>
        <taxon>Sapindales</taxon>
        <taxon>Sapindaceae</taxon>
        <taxon>Hippocastanoideae</taxon>
        <taxon>Acereae</taxon>
        <taxon>Dipteronia</taxon>
    </lineage>
</organism>